<organism evidence="8 9">
    <name type="scientific">Longimycelium tulufanense</name>
    <dbReference type="NCBI Taxonomy" id="907463"/>
    <lineage>
        <taxon>Bacteria</taxon>
        <taxon>Bacillati</taxon>
        <taxon>Actinomycetota</taxon>
        <taxon>Actinomycetes</taxon>
        <taxon>Pseudonocardiales</taxon>
        <taxon>Pseudonocardiaceae</taxon>
        <taxon>Longimycelium</taxon>
    </lineage>
</organism>
<dbReference type="Pfam" id="PF02776">
    <property type="entry name" value="TPP_enzyme_N"/>
    <property type="match status" value="2"/>
</dbReference>
<dbReference type="InterPro" id="IPR012000">
    <property type="entry name" value="Thiamin_PyroP_enz_cen_dom"/>
</dbReference>
<evidence type="ECO:0008006" key="10">
    <source>
        <dbReference type="Google" id="ProtNLM"/>
    </source>
</evidence>
<dbReference type="GO" id="GO:0000287">
    <property type="term" value="F:magnesium ion binding"/>
    <property type="evidence" value="ECO:0007669"/>
    <property type="project" value="InterPro"/>
</dbReference>
<dbReference type="Gene3D" id="3.40.50.970">
    <property type="match status" value="4"/>
</dbReference>
<dbReference type="Proteomes" id="UP000637578">
    <property type="component" value="Unassembled WGS sequence"/>
</dbReference>
<feature type="domain" description="Thiamine pyrophosphate enzyme N-terminal TPP-binding" evidence="7">
    <location>
        <begin position="16"/>
        <end position="130"/>
    </location>
</feature>
<evidence type="ECO:0000313" key="8">
    <source>
        <dbReference type="EMBL" id="GGM79119.1"/>
    </source>
</evidence>
<protein>
    <recommendedName>
        <fullName evidence="10">Pyruvate decarboxylase</fullName>
    </recommendedName>
</protein>
<sequence length="939" mass="99499">MQVNKHVYAELLGRRRFADDVVDELDQVGTDVVFGMPAESVNPLVDALRKHERVRFVAVRHEGAGALMASAYAKASGRLGVCLGTAGPGAAHLLLGTYDALVDQVPLLAISGQVPLEQVGRQAFQEIDSVRLFADSCPDNRLITSPAQRVLVRRAVNAALVGRAPSHLACPSTILAAPAPTSRYPRSPTVTAPARTHGPVSEPPAPTPRQVPAAVLWAMERVLPRDTILAVEPELHADPTLFVLASQGRTVISSGLDVSGYALPAAIGAAFAQPTRTVVGITTARLVPDFIPELLTAQRYRMPLLLVCLDDGGHLDIARMAGAGGVDVRNAANLDDLPDLLCIAQRVRGPSVVVTRSPEEHQRSEVQRSEQHTVAHALAMFLAKAGISRAYGRFTDARFLLGNLDTAGFRVCETGHGESAALMASAVGKFAREPALAVAVGPADLLLQVNGVFDAAYDNAPLLLLGVNRGDHVDGAALLGGIAHCARLTEAPESWEDAVAAVRTVVDGGGVAYLEVAPDLLDEESTSCPSWPGSTPRAEVLPSTAAIDRVCAVLSRARRPAILVGRGATGVGEDVAKLATLLGAPIVTTMPGRGVVSDNHPHVAGGIGSSGHRSADSTLRGCDVLLALGVSARGSSAFDLPGRFLLIQVDHDPLRFSATDRPLLPVHGSVRATLKHLLDRLRNRRSSLPSARQAFVRERRAEHLAWLRRTTTLPYRRTAALQPSAIAMSIVDEVGGRSPVVTVDVGLVTFWIYRYFHGDQTFVWTSSFATMGFAVPAAAALAPIADDRPVIAAVGDGGLAITMSELATLAELDHTVIVVVFNNGKLGAIRFEQEIMGWPEHASALYNGDLAEAARAFGIPAWRVTTEPELRAALRVARGHGRPCLIDAVCEPNEVPALGQRGRTTTQTIAFLLALAREAVRAVRGGDPEHEPARFPGRG</sequence>
<dbReference type="InterPro" id="IPR029035">
    <property type="entry name" value="DHS-like_NAD/FAD-binding_dom"/>
</dbReference>
<name>A0A8J3CI49_9PSEU</name>
<dbReference type="EMBL" id="BMMK01000043">
    <property type="protein sequence ID" value="GGM79119.1"/>
    <property type="molecule type" value="Genomic_DNA"/>
</dbReference>
<evidence type="ECO:0000256" key="2">
    <source>
        <dbReference type="ARBA" id="ARBA00023052"/>
    </source>
</evidence>
<dbReference type="InterPro" id="IPR011766">
    <property type="entry name" value="TPP_enzyme_TPP-bd"/>
</dbReference>
<dbReference type="PANTHER" id="PTHR42981">
    <property type="entry name" value="PYRUVATE DEHYDROGENASE [UBIQUINONE]"/>
    <property type="match status" value="1"/>
</dbReference>
<feature type="domain" description="Thiamine pyrophosphate enzyme TPP-binding" evidence="6">
    <location>
        <begin position="744"/>
        <end position="887"/>
    </location>
</feature>
<dbReference type="CDD" id="cd00568">
    <property type="entry name" value="TPP_enzymes"/>
    <property type="match status" value="1"/>
</dbReference>
<keyword evidence="2 3" id="KW-0786">Thiamine pyrophosphate</keyword>
<feature type="region of interest" description="Disordered" evidence="4">
    <location>
        <begin position="181"/>
        <end position="207"/>
    </location>
</feature>
<evidence type="ECO:0000259" key="5">
    <source>
        <dbReference type="Pfam" id="PF00205"/>
    </source>
</evidence>
<accession>A0A8J3CI49</accession>
<dbReference type="SUPFAM" id="SSF52518">
    <property type="entry name" value="Thiamin diphosphate-binding fold (THDP-binding)"/>
    <property type="match status" value="4"/>
</dbReference>
<dbReference type="RefSeq" id="WP_189061529.1">
    <property type="nucleotide sequence ID" value="NZ_BMMK01000043.1"/>
</dbReference>
<dbReference type="PANTHER" id="PTHR42981:SF2">
    <property type="entry name" value="PYRUVATE DEHYDROGENASE [UBIQUINONE]"/>
    <property type="match status" value="1"/>
</dbReference>
<feature type="domain" description="Thiamine pyrophosphate enzyme central" evidence="5">
    <location>
        <begin position="547"/>
        <end position="677"/>
    </location>
</feature>
<dbReference type="InterPro" id="IPR012001">
    <property type="entry name" value="Thiamin_PyroP_enz_TPP-bd_dom"/>
</dbReference>
<dbReference type="AlphaFoldDB" id="A0A8J3CI49"/>
<reference evidence="8" key="1">
    <citation type="journal article" date="2014" name="Int. J. Syst. Evol. Microbiol.">
        <title>Complete genome sequence of Corynebacterium casei LMG S-19264T (=DSM 44701T), isolated from a smear-ripened cheese.</title>
        <authorList>
            <consortium name="US DOE Joint Genome Institute (JGI-PGF)"/>
            <person name="Walter F."/>
            <person name="Albersmeier A."/>
            <person name="Kalinowski J."/>
            <person name="Ruckert C."/>
        </authorList>
    </citation>
    <scope>NUCLEOTIDE SEQUENCE</scope>
    <source>
        <strain evidence="8">CGMCC 4.5737</strain>
    </source>
</reference>
<evidence type="ECO:0000259" key="7">
    <source>
        <dbReference type="Pfam" id="PF02776"/>
    </source>
</evidence>
<dbReference type="GO" id="GO:0003824">
    <property type="term" value="F:catalytic activity"/>
    <property type="evidence" value="ECO:0007669"/>
    <property type="project" value="InterPro"/>
</dbReference>
<evidence type="ECO:0000256" key="1">
    <source>
        <dbReference type="ARBA" id="ARBA00007812"/>
    </source>
</evidence>
<dbReference type="InterPro" id="IPR047211">
    <property type="entry name" value="POXB-like"/>
</dbReference>
<dbReference type="Pfam" id="PF02775">
    <property type="entry name" value="TPP_enzyme_C"/>
    <property type="match status" value="2"/>
</dbReference>
<evidence type="ECO:0000256" key="4">
    <source>
        <dbReference type="SAM" id="MobiDB-lite"/>
    </source>
</evidence>
<comment type="caution">
    <text evidence="8">The sequence shown here is derived from an EMBL/GenBank/DDBJ whole genome shotgun (WGS) entry which is preliminary data.</text>
</comment>
<feature type="domain" description="Thiamine pyrophosphate enzyme N-terminal TPP-binding" evidence="7">
    <location>
        <begin position="373"/>
        <end position="470"/>
    </location>
</feature>
<evidence type="ECO:0000259" key="6">
    <source>
        <dbReference type="Pfam" id="PF02775"/>
    </source>
</evidence>
<comment type="similarity">
    <text evidence="1 3">Belongs to the TPP enzyme family.</text>
</comment>
<gene>
    <name evidence="8" type="ORF">GCM10012275_57160</name>
</gene>
<keyword evidence="9" id="KW-1185">Reference proteome</keyword>
<dbReference type="SUPFAM" id="SSF52467">
    <property type="entry name" value="DHS-like NAD/FAD-binding domain"/>
    <property type="match status" value="1"/>
</dbReference>
<dbReference type="GO" id="GO:0030976">
    <property type="term" value="F:thiamine pyrophosphate binding"/>
    <property type="evidence" value="ECO:0007669"/>
    <property type="project" value="InterPro"/>
</dbReference>
<dbReference type="Gene3D" id="3.40.50.1220">
    <property type="entry name" value="TPP-binding domain"/>
    <property type="match status" value="1"/>
</dbReference>
<reference evidence="8" key="2">
    <citation type="submission" date="2020-09" db="EMBL/GenBank/DDBJ databases">
        <authorList>
            <person name="Sun Q."/>
            <person name="Zhou Y."/>
        </authorList>
    </citation>
    <scope>NUCLEOTIDE SEQUENCE</scope>
    <source>
        <strain evidence="8">CGMCC 4.5737</strain>
    </source>
</reference>
<feature type="domain" description="Thiamine pyrophosphate enzyme TPP-binding" evidence="6">
    <location>
        <begin position="247"/>
        <end position="357"/>
    </location>
</feature>
<evidence type="ECO:0000256" key="3">
    <source>
        <dbReference type="RuleBase" id="RU362132"/>
    </source>
</evidence>
<dbReference type="Pfam" id="PF00205">
    <property type="entry name" value="TPP_enzyme_M"/>
    <property type="match status" value="1"/>
</dbReference>
<evidence type="ECO:0000313" key="9">
    <source>
        <dbReference type="Proteomes" id="UP000637578"/>
    </source>
</evidence>
<proteinExistence type="inferred from homology"/>
<dbReference type="InterPro" id="IPR029061">
    <property type="entry name" value="THDP-binding"/>
</dbReference>